<evidence type="ECO:0000259" key="12">
    <source>
        <dbReference type="Pfam" id="PF02225"/>
    </source>
</evidence>
<feature type="active site" description="Charge relay system" evidence="7 8">
    <location>
        <position position="257"/>
    </location>
</feature>
<dbReference type="PROSITE" id="PS51892">
    <property type="entry name" value="SUBTILASE"/>
    <property type="match status" value="1"/>
</dbReference>
<dbReference type="Proteomes" id="UP000063699">
    <property type="component" value="Chromosome"/>
</dbReference>
<keyword evidence="4 10" id="KW-0732">Signal</keyword>
<feature type="signal peptide" evidence="10">
    <location>
        <begin position="1"/>
        <end position="33"/>
    </location>
</feature>
<dbReference type="Gene3D" id="3.40.50.200">
    <property type="entry name" value="Peptidase S8/S53 domain"/>
    <property type="match status" value="1"/>
</dbReference>
<dbReference type="PANTHER" id="PTHR43806">
    <property type="entry name" value="PEPTIDASE S8"/>
    <property type="match status" value="1"/>
</dbReference>
<dbReference type="InterPro" id="IPR003137">
    <property type="entry name" value="PA_domain"/>
</dbReference>
<organism evidence="13 14">
    <name type="scientific">Kibdelosporangium phytohabitans</name>
    <dbReference type="NCBI Taxonomy" id="860235"/>
    <lineage>
        <taxon>Bacteria</taxon>
        <taxon>Bacillati</taxon>
        <taxon>Actinomycetota</taxon>
        <taxon>Actinomycetes</taxon>
        <taxon>Pseudonocardiales</taxon>
        <taxon>Pseudonocardiaceae</taxon>
        <taxon>Kibdelosporangium</taxon>
    </lineage>
</organism>
<evidence type="ECO:0000256" key="7">
    <source>
        <dbReference type="PIRSR" id="PIRSR615500-1"/>
    </source>
</evidence>
<evidence type="ECO:0000259" key="11">
    <source>
        <dbReference type="Pfam" id="PF00082"/>
    </source>
</evidence>
<feature type="domain" description="PA" evidence="12">
    <location>
        <begin position="793"/>
        <end position="867"/>
    </location>
</feature>
<evidence type="ECO:0000256" key="1">
    <source>
        <dbReference type="ARBA" id="ARBA00011073"/>
    </source>
</evidence>
<dbReference type="STRING" id="860235.AOZ06_27865"/>
<dbReference type="PANTHER" id="PTHR43806:SF11">
    <property type="entry name" value="CEREVISIN-RELATED"/>
    <property type="match status" value="1"/>
</dbReference>
<dbReference type="GO" id="GO:0004252">
    <property type="term" value="F:serine-type endopeptidase activity"/>
    <property type="evidence" value="ECO:0007669"/>
    <property type="project" value="UniProtKB-UniRule"/>
</dbReference>
<dbReference type="InterPro" id="IPR050131">
    <property type="entry name" value="Peptidase_S8_subtilisin-like"/>
</dbReference>
<keyword evidence="2" id="KW-0134">Cell wall</keyword>
<gene>
    <name evidence="13" type="ORF">AOZ06_27865</name>
</gene>
<dbReference type="CDD" id="cd07487">
    <property type="entry name" value="Peptidases_S8_1"/>
    <property type="match status" value="1"/>
</dbReference>
<dbReference type="PRINTS" id="PR00723">
    <property type="entry name" value="SUBTILISIN"/>
</dbReference>
<dbReference type="InterPro" id="IPR015500">
    <property type="entry name" value="Peptidase_S8_subtilisin-rel"/>
</dbReference>
<feature type="chain" id="PRO_5006011735" description="Peptidase S8/S53 domain-containing protein" evidence="10">
    <location>
        <begin position="34"/>
        <end position="1282"/>
    </location>
</feature>
<dbReference type="InterPro" id="IPR000209">
    <property type="entry name" value="Peptidase_S8/S53_dom"/>
</dbReference>
<keyword evidence="3 8" id="KW-0645">Protease</keyword>
<dbReference type="Pfam" id="PF00082">
    <property type="entry name" value="Peptidase_S8"/>
    <property type="match status" value="1"/>
</dbReference>
<dbReference type="PROSITE" id="PS00137">
    <property type="entry name" value="SUBTILASE_HIS"/>
    <property type="match status" value="1"/>
</dbReference>
<comment type="similarity">
    <text evidence="1 8 9">Belongs to the peptidase S8 family.</text>
</comment>
<evidence type="ECO:0000256" key="2">
    <source>
        <dbReference type="ARBA" id="ARBA00022512"/>
    </source>
</evidence>
<dbReference type="InterPro" id="IPR023827">
    <property type="entry name" value="Peptidase_S8_Asp-AS"/>
</dbReference>
<evidence type="ECO:0000256" key="8">
    <source>
        <dbReference type="PROSITE-ProRule" id="PRU01240"/>
    </source>
</evidence>
<evidence type="ECO:0000313" key="14">
    <source>
        <dbReference type="Proteomes" id="UP000063699"/>
    </source>
</evidence>
<accession>A0A0N7F419</accession>
<evidence type="ECO:0008006" key="15">
    <source>
        <dbReference type="Google" id="ProtNLM"/>
    </source>
</evidence>
<feature type="domain" description="Peptidase S8/S53" evidence="11">
    <location>
        <begin position="216"/>
        <end position="471"/>
    </location>
</feature>
<dbReference type="PROSITE" id="PS00138">
    <property type="entry name" value="SUBTILASE_SER"/>
    <property type="match status" value="1"/>
</dbReference>
<keyword evidence="6 8" id="KW-0720">Serine protease</keyword>
<evidence type="ECO:0000256" key="3">
    <source>
        <dbReference type="ARBA" id="ARBA00022670"/>
    </source>
</evidence>
<evidence type="ECO:0000256" key="6">
    <source>
        <dbReference type="ARBA" id="ARBA00022825"/>
    </source>
</evidence>
<dbReference type="Gene3D" id="3.50.30.30">
    <property type="match status" value="1"/>
</dbReference>
<dbReference type="GO" id="GO:0006508">
    <property type="term" value="P:proteolysis"/>
    <property type="evidence" value="ECO:0007669"/>
    <property type="project" value="UniProtKB-KW"/>
</dbReference>
<evidence type="ECO:0000256" key="5">
    <source>
        <dbReference type="ARBA" id="ARBA00022801"/>
    </source>
</evidence>
<dbReference type="InterPro" id="IPR036852">
    <property type="entry name" value="Peptidase_S8/S53_dom_sf"/>
</dbReference>
<dbReference type="Pfam" id="PF02225">
    <property type="entry name" value="PA"/>
    <property type="match status" value="1"/>
</dbReference>
<dbReference type="RefSeq" id="WP_054292102.1">
    <property type="nucleotide sequence ID" value="NZ_JADBEI010000001.1"/>
</dbReference>
<sequence>MIRSYSGLWRRLSTVAATAVAMALLGAPPPAAASPHGTTQTAARSEVRHRVTLITGDEVEYTQAGDGTTLARIEAATSAGRPPVSFETMTTPAGLFVFPSDAMPLVASGIADRSLFNVTELAAVSRTGELPLFVRYRGGVSATAALPAVRRHTAVSALNGAGMRVAKDKTGELWRSVTSRPADFAKLTLDRPVRVTLDRSTAQVGAPAMWQSGLDGTGTTVAVVDTGIDEQHPDLRGKVADTANFTDEPDAGDGYGHGTHVASIIAGTGSASGGRYRGVAPGAKLLSAKVFDSSGQAPASQVMAGMQWAAEHGAKVVNLSLGGPVPDGADELSELVDTLTERTGALFVVAAGNSGSAPATVESPGVAASALTVGAVDREDKPAPFASRGPRSGDAMAKPEIVAPGVGIVAARASGTSMGDPVGEQYTAASGTSMATPHVSGAAAILAQKFPRWRADRLKNALAASAKDAGQDWYAQGNGRLDIPRAADPAVIAPSSAVLAPGPQTLTYANETTEPVTLSLSASLRTWSGNPVPPGSVRFSQNVITVPADATTSVTVTLDATEPGVVGGTVIARGATFVRRTAVSRYTAPELVPIEVRLLDTAGKPRAASVAALIDDSGGAGTINDPFRRDTVWYLQIGAGGATTVHVPKGVYSALATSSRSDLTTRRWTVSTATDVPVPGPTTITLDERAAVRVGVRSPDPLDQRDRTVMVRRVIPGSIVEFGLAAGANPWQVFATPVPAAKRGAITMQDLQSLQPAAVRAEMSPVALHPEYDAFGIAAKWPGTHETPVVVRGPDVDVRGKAVLVAVQATQPSTAFTAATQAAGSAASAGAVAVVVYVDSPGALPIAGLSSDVVPVLALSRDEGEQLRAVLNGRNTPLKVTVAARPDKAYNVSYLNPNGLPAANVKPLDPAQLVTVDTRYHADKPGLTAQKTWYAAPTGLWKSQLLRGTRFTAPAAWQELIGPVDDRTVWKRSVVLSGKDDAGRPGSMTLFQQNTYRPGERSRPLEKWFAAALLTGAAELQNDHPARYPATAAGWQEICSMCRGGTDPDLFVPPLQWGDSTPGHYASPWQAGAYGEATKARLFAGTTEVPPVNSGDPAALFPIFRLGHEPGRYRLDTTDIQPASARSTVPSGAVFRLAMRVDTSWSFQSRRATAVPPAGFVCLGAAATCSFQPLIQLGYDFGTDMANQVPAGGSHTFTVRAAEHTGARDGGPVTSLRLSYSTDEGVTWKQAAATAQATGRWAVTVSLPPLADTKGYVWIRADARDTASNTVSQTVQRAYALK</sequence>
<evidence type="ECO:0000256" key="9">
    <source>
        <dbReference type="RuleBase" id="RU003355"/>
    </source>
</evidence>
<reference evidence="13 14" key="1">
    <citation type="submission" date="2015-07" db="EMBL/GenBank/DDBJ databases">
        <title>Genome sequencing of Kibdelosporangium phytohabitans.</title>
        <authorList>
            <person name="Qin S."/>
            <person name="Xing K."/>
        </authorList>
    </citation>
    <scope>NUCLEOTIDE SEQUENCE [LARGE SCALE GENOMIC DNA]</scope>
    <source>
        <strain evidence="13 14">KLBMP1111</strain>
    </source>
</reference>
<proteinExistence type="inferred from homology"/>
<name>A0A0N7F419_9PSEU</name>
<dbReference type="InterPro" id="IPR023828">
    <property type="entry name" value="Peptidase_S8_Ser-AS"/>
</dbReference>
<dbReference type="KEGG" id="kphy:AOZ06_27865"/>
<keyword evidence="14" id="KW-1185">Reference proteome</keyword>
<evidence type="ECO:0000256" key="10">
    <source>
        <dbReference type="SAM" id="SignalP"/>
    </source>
</evidence>
<dbReference type="InterPro" id="IPR022398">
    <property type="entry name" value="Peptidase_S8_His-AS"/>
</dbReference>
<keyword evidence="2" id="KW-0964">Secreted</keyword>
<feature type="active site" description="Charge relay system" evidence="7 8">
    <location>
        <position position="225"/>
    </location>
</feature>
<keyword evidence="5 8" id="KW-0378">Hydrolase</keyword>
<dbReference type="SUPFAM" id="SSF52743">
    <property type="entry name" value="Subtilisin-like"/>
    <property type="match status" value="1"/>
</dbReference>
<evidence type="ECO:0000256" key="4">
    <source>
        <dbReference type="ARBA" id="ARBA00022729"/>
    </source>
</evidence>
<dbReference type="PROSITE" id="PS00136">
    <property type="entry name" value="SUBTILASE_ASP"/>
    <property type="match status" value="1"/>
</dbReference>
<evidence type="ECO:0000313" key="13">
    <source>
        <dbReference type="EMBL" id="ALG10199.1"/>
    </source>
</evidence>
<dbReference type="EMBL" id="CP012752">
    <property type="protein sequence ID" value="ALG10199.1"/>
    <property type="molecule type" value="Genomic_DNA"/>
</dbReference>
<feature type="active site" description="Charge relay system" evidence="7 8">
    <location>
        <position position="433"/>
    </location>
</feature>
<protein>
    <recommendedName>
        <fullName evidence="15">Peptidase S8/S53 domain-containing protein</fullName>
    </recommendedName>
</protein>